<dbReference type="Proteomes" id="UP000199036">
    <property type="component" value="Unassembled WGS sequence"/>
</dbReference>
<keyword evidence="1" id="KW-1133">Transmembrane helix</keyword>
<dbReference type="EMBL" id="FOVI01000021">
    <property type="protein sequence ID" value="SFO11804.1"/>
    <property type="molecule type" value="Genomic_DNA"/>
</dbReference>
<organism evidence="2 3">
    <name type="scientific">Paenimyroides ummariense</name>
    <dbReference type="NCBI Taxonomy" id="913024"/>
    <lineage>
        <taxon>Bacteria</taxon>
        <taxon>Pseudomonadati</taxon>
        <taxon>Bacteroidota</taxon>
        <taxon>Flavobacteriia</taxon>
        <taxon>Flavobacteriales</taxon>
        <taxon>Flavobacteriaceae</taxon>
        <taxon>Paenimyroides</taxon>
    </lineage>
</organism>
<dbReference type="STRING" id="913024.SAMN05421741_1216"/>
<keyword evidence="1" id="KW-0812">Transmembrane</keyword>
<keyword evidence="3" id="KW-1185">Reference proteome</keyword>
<gene>
    <name evidence="2" type="ORF">SAMN05421741_1216</name>
</gene>
<evidence type="ECO:0000313" key="2">
    <source>
        <dbReference type="EMBL" id="SFO11804.1"/>
    </source>
</evidence>
<evidence type="ECO:0000313" key="3">
    <source>
        <dbReference type="Proteomes" id="UP000199036"/>
    </source>
</evidence>
<feature type="transmembrane region" description="Helical" evidence="1">
    <location>
        <begin position="111"/>
        <end position="136"/>
    </location>
</feature>
<name>A0A1I5EJW9_9FLAO</name>
<dbReference type="OrthoDB" id="1348882at2"/>
<accession>A0A1I5EJW9</accession>
<proteinExistence type="predicted"/>
<evidence type="ECO:0000256" key="1">
    <source>
        <dbReference type="SAM" id="Phobius"/>
    </source>
</evidence>
<protein>
    <submittedName>
        <fullName evidence="2">Uncharacterized protein</fullName>
    </submittedName>
</protein>
<dbReference type="AlphaFoldDB" id="A0A1I5EJW9"/>
<reference evidence="3" key="1">
    <citation type="submission" date="2016-10" db="EMBL/GenBank/DDBJ databases">
        <authorList>
            <person name="Varghese N."/>
            <person name="Submissions S."/>
        </authorList>
    </citation>
    <scope>NUCLEOTIDE SEQUENCE [LARGE SCALE GENOMIC DNA]</scope>
    <source>
        <strain evidence="3">DS-12</strain>
    </source>
</reference>
<keyword evidence="1" id="KW-0472">Membrane</keyword>
<sequence length="149" mass="17030">MKNYKLTEVIDLVITANTPNFTGLGLIIYKKSDCLPIESINDDCLLENSLVGIEDIGKKLIEVSKKDNICHDGFHLLNERFELTALCHYFSTPISQIVKPLRKKGSRYRTAFYGSLLDNVLCTVSISSYFEVFIFINGKEYTLDEYKML</sequence>
<dbReference type="RefSeq" id="WP_091525162.1">
    <property type="nucleotide sequence ID" value="NZ_FOVI01000021.1"/>
</dbReference>